<dbReference type="InterPro" id="IPR050679">
    <property type="entry name" value="Bact_HTH_transcr_reg"/>
</dbReference>
<gene>
    <name evidence="5" type="ORF">SAMN04487968_1065</name>
</gene>
<keyword evidence="1" id="KW-0805">Transcription regulation</keyword>
<dbReference type="PANTHER" id="PTHR44846">
    <property type="entry name" value="MANNOSYL-D-GLYCERATE TRANSPORT/METABOLISM SYSTEM REPRESSOR MNGR-RELATED"/>
    <property type="match status" value="1"/>
</dbReference>
<evidence type="ECO:0000259" key="4">
    <source>
        <dbReference type="PROSITE" id="PS50949"/>
    </source>
</evidence>
<dbReference type="GO" id="GO:0045892">
    <property type="term" value="P:negative regulation of DNA-templated transcription"/>
    <property type="evidence" value="ECO:0007669"/>
    <property type="project" value="TreeGrafter"/>
</dbReference>
<dbReference type="SMART" id="SM00345">
    <property type="entry name" value="HTH_GNTR"/>
    <property type="match status" value="1"/>
</dbReference>
<dbReference type="Proteomes" id="UP000198832">
    <property type="component" value="Unassembled WGS sequence"/>
</dbReference>
<keyword evidence="2" id="KW-0238">DNA-binding</keyword>
<dbReference type="Pfam" id="PF00392">
    <property type="entry name" value="GntR"/>
    <property type="match status" value="1"/>
</dbReference>
<dbReference type="Gene3D" id="3.40.1410.10">
    <property type="entry name" value="Chorismate lyase-like"/>
    <property type="match status" value="1"/>
</dbReference>
<dbReference type="InterPro" id="IPR028978">
    <property type="entry name" value="Chorismate_lyase_/UTRA_dom_sf"/>
</dbReference>
<dbReference type="GO" id="GO:0003700">
    <property type="term" value="F:DNA-binding transcription factor activity"/>
    <property type="evidence" value="ECO:0007669"/>
    <property type="project" value="InterPro"/>
</dbReference>
<dbReference type="PROSITE" id="PS50949">
    <property type="entry name" value="HTH_GNTR"/>
    <property type="match status" value="1"/>
</dbReference>
<evidence type="ECO:0000256" key="3">
    <source>
        <dbReference type="ARBA" id="ARBA00023163"/>
    </source>
</evidence>
<dbReference type="InterPro" id="IPR036388">
    <property type="entry name" value="WH-like_DNA-bd_sf"/>
</dbReference>
<protein>
    <submittedName>
        <fullName evidence="5">Transcriptional regulator, GntR family</fullName>
    </submittedName>
</protein>
<dbReference type="SMART" id="SM00866">
    <property type="entry name" value="UTRA"/>
    <property type="match status" value="1"/>
</dbReference>
<dbReference type="CDD" id="cd07377">
    <property type="entry name" value="WHTH_GntR"/>
    <property type="match status" value="1"/>
</dbReference>
<dbReference type="EMBL" id="FOLB01000006">
    <property type="protein sequence ID" value="SFC37439.1"/>
    <property type="molecule type" value="Genomic_DNA"/>
</dbReference>
<organism evidence="5 6">
    <name type="scientific">Nocardioides terrae</name>
    <dbReference type="NCBI Taxonomy" id="574651"/>
    <lineage>
        <taxon>Bacteria</taxon>
        <taxon>Bacillati</taxon>
        <taxon>Actinomycetota</taxon>
        <taxon>Actinomycetes</taxon>
        <taxon>Propionibacteriales</taxon>
        <taxon>Nocardioidaceae</taxon>
        <taxon>Nocardioides</taxon>
    </lineage>
</organism>
<dbReference type="PRINTS" id="PR00035">
    <property type="entry name" value="HTHGNTR"/>
</dbReference>
<evidence type="ECO:0000256" key="2">
    <source>
        <dbReference type="ARBA" id="ARBA00023125"/>
    </source>
</evidence>
<dbReference type="InterPro" id="IPR000524">
    <property type="entry name" value="Tscrpt_reg_HTH_GntR"/>
</dbReference>
<keyword evidence="6" id="KW-1185">Reference proteome</keyword>
<name>A0A1I1IM98_9ACTN</name>
<proteinExistence type="predicted"/>
<dbReference type="AlphaFoldDB" id="A0A1I1IM98"/>
<keyword evidence="3" id="KW-0804">Transcription</keyword>
<dbReference type="STRING" id="574651.SAMN04487968_1065"/>
<reference evidence="5 6" key="1">
    <citation type="submission" date="2016-10" db="EMBL/GenBank/DDBJ databases">
        <authorList>
            <person name="de Groot N.N."/>
        </authorList>
    </citation>
    <scope>NUCLEOTIDE SEQUENCE [LARGE SCALE GENOMIC DNA]</scope>
    <source>
        <strain evidence="5 6">CGMCC 1.7056</strain>
    </source>
</reference>
<evidence type="ECO:0000256" key="1">
    <source>
        <dbReference type="ARBA" id="ARBA00023015"/>
    </source>
</evidence>
<dbReference type="GO" id="GO:0003677">
    <property type="term" value="F:DNA binding"/>
    <property type="evidence" value="ECO:0007669"/>
    <property type="project" value="UniProtKB-KW"/>
</dbReference>
<dbReference type="Pfam" id="PF07702">
    <property type="entry name" value="UTRA"/>
    <property type="match status" value="1"/>
</dbReference>
<feature type="domain" description="HTH gntR-type" evidence="4">
    <location>
        <begin position="22"/>
        <end position="90"/>
    </location>
</feature>
<dbReference type="Gene3D" id="1.10.10.10">
    <property type="entry name" value="Winged helix-like DNA-binding domain superfamily/Winged helix DNA-binding domain"/>
    <property type="match status" value="1"/>
</dbReference>
<sequence>MTAYDAAMTEGLRLSVDRRSPVPLYHQVATQLADAIDAGTLAAGTKLDNEIALADRLGLSRPTMRKAIEELVGKGLLVRKRGVGTQVVHGRVRRELELTSLYDDLSAAGKRPRTAVLLNRVEPAPAEVAEELGVAPGTDVRRLERLRRADGAPLAVLRNWLPADLLELEDGELEEHGLYELLRQRGTHLRIARQRIGARGASADEAALLDLRPDHALLTMQRTAYADSGRAVEYGDHCYRPDSYSFEVTVVER</sequence>
<evidence type="ECO:0000313" key="5">
    <source>
        <dbReference type="EMBL" id="SFC37439.1"/>
    </source>
</evidence>
<dbReference type="InterPro" id="IPR036390">
    <property type="entry name" value="WH_DNA-bd_sf"/>
</dbReference>
<evidence type="ECO:0000313" key="6">
    <source>
        <dbReference type="Proteomes" id="UP000198832"/>
    </source>
</evidence>
<dbReference type="InterPro" id="IPR011663">
    <property type="entry name" value="UTRA"/>
</dbReference>
<accession>A0A1I1IM98</accession>
<dbReference type="SUPFAM" id="SSF64288">
    <property type="entry name" value="Chorismate lyase-like"/>
    <property type="match status" value="1"/>
</dbReference>
<dbReference type="SUPFAM" id="SSF46785">
    <property type="entry name" value="Winged helix' DNA-binding domain"/>
    <property type="match status" value="1"/>
</dbReference>
<dbReference type="PANTHER" id="PTHR44846:SF17">
    <property type="entry name" value="GNTR-FAMILY TRANSCRIPTIONAL REGULATOR"/>
    <property type="match status" value="1"/>
</dbReference>